<proteinExistence type="predicted"/>
<dbReference type="AlphaFoldDB" id="M3PXJ0"/>
<dbReference type="Proteomes" id="UP000011872">
    <property type="component" value="Unassembled WGS sequence"/>
</dbReference>
<comment type="caution">
    <text evidence="1">The sequence shown here is derived from an EMBL/GenBank/DDBJ whole genome shotgun (WGS) entry which is preliminary data.</text>
</comment>
<sequence length="41" mass="4913">MLTFKRLGDFNFKGKSSYPPILIVNETLESCYRLYLYPTHR</sequence>
<gene>
    <name evidence="1" type="ORF">HMPREF1421_00485</name>
</gene>
<organism evidence="1 2">
    <name type="scientific">Helicobacter pylori GAM265BSii</name>
    <dbReference type="NCBI Taxonomy" id="1159049"/>
    <lineage>
        <taxon>Bacteria</taxon>
        <taxon>Pseudomonadati</taxon>
        <taxon>Campylobacterota</taxon>
        <taxon>Epsilonproteobacteria</taxon>
        <taxon>Campylobacterales</taxon>
        <taxon>Helicobacteraceae</taxon>
        <taxon>Helicobacter</taxon>
    </lineage>
</organism>
<dbReference type="HOGENOM" id="CLU_3271111_0_0_7"/>
<reference evidence="1 2" key="1">
    <citation type="submission" date="2012-12" db="EMBL/GenBank/DDBJ databases">
        <authorList>
            <person name="Weinstock G."/>
            <person name="Sodergren E."/>
            <person name="Lobos E.A."/>
            <person name="Fulton L."/>
            <person name="Fulton R."/>
            <person name="Courtney L."/>
            <person name="Fronick C."/>
            <person name="O'Laughlin M."/>
            <person name="Godfrey J."/>
            <person name="Wilson R.M."/>
            <person name="Miner T."/>
            <person name="Farmer C."/>
            <person name="Delehaunty K."/>
            <person name="Cordes M."/>
            <person name="Minx P."/>
            <person name="Tomlinson C."/>
            <person name="Chen J."/>
            <person name="Wollam A."/>
            <person name="Pepin K.H."/>
            <person name="Bhonagiri V."/>
            <person name="Zhang X."/>
            <person name="Suruliraj S."/>
            <person name="Antonio M."/>
            <person name="Secka O."/>
            <person name="Thomas J."/>
            <person name="Warren W."/>
            <person name="Mitreva M."/>
            <person name="Mardis E.R."/>
            <person name="Wilson R.K."/>
        </authorList>
    </citation>
    <scope>NUCLEOTIDE SEQUENCE [LARGE SCALE GENOMIC DNA]</scope>
    <source>
        <strain evidence="1 2">GAM265BSii</strain>
    </source>
</reference>
<name>M3PXJ0_HELPX</name>
<dbReference type="EMBL" id="APDY01000033">
    <property type="protein sequence ID" value="EMH29643.1"/>
    <property type="molecule type" value="Genomic_DNA"/>
</dbReference>
<protein>
    <submittedName>
        <fullName evidence="1">Uncharacterized protein</fullName>
    </submittedName>
</protein>
<evidence type="ECO:0000313" key="2">
    <source>
        <dbReference type="Proteomes" id="UP000011872"/>
    </source>
</evidence>
<evidence type="ECO:0000313" key="1">
    <source>
        <dbReference type="EMBL" id="EMH29643.1"/>
    </source>
</evidence>
<accession>M3PXJ0</accession>